<dbReference type="OrthoDB" id="9800398at2"/>
<comment type="caution">
    <text evidence="2">The sequence shown here is derived from an EMBL/GenBank/DDBJ whole genome shotgun (WGS) entry which is preliminary data.</text>
</comment>
<dbReference type="Gene3D" id="1.10.10.60">
    <property type="entry name" value="Homeodomain-like"/>
    <property type="match status" value="1"/>
</dbReference>
<proteinExistence type="predicted"/>
<dbReference type="InterPro" id="IPR052411">
    <property type="entry name" value="c-mor_Regulatory_Protein"/>
</dbReference>
<dbReference type="Pfam" id="PF08765">
    <property type="entry name" value="Mor"/>
    <property type="match status" value="1"/>
</dbReference>
<gene>
    <name evidence="2" type="ORF">EDD76_107159</name>
</gene>
<dbReference type="RefSeq" id="WP_031390965.1">
    <property type="nucleotide sequence ID" value="NZ_JPNB01000002.1"/>
</dbReference>
<keyword evidence="3" id="KW-1185">Reference proteome</keyword>
<reference evidence="2 3" key="1">
    <citation type="submission" date="2019-03" db="EMBL/GenBank/DDBJ databases">
        <title>Genomic Encyclopedia of Type Strains, Phase IV (KMG-IV): sequencing the most valuable type-strain genomes for metagenomic binning, comparative biology and taxonomic classification.</title>
        <authorList>
            <person name="Goeker M."/>
        </authorList>
    </citation>
    <scope>NUCLEOTIDE SEQUENCE [LARGE SCALE GENOMIC DNA]</scope>
    <source>
        <strain evidence="2 3">DSM 100556</strain>
    </source>
</reference>
<dbReference type="NCBIfam" id="NF040785">
    <property type="entry name" value="CD3324_fam"/>
    <property type="match status" value="1"/>
</dbReference>
<dbReference type="EMBL" id="SLUO01000007">
    <property type="protein sequence ID" value="TCL58044.1"/>
    <property type="molecule type" value="Genomic_DNA"/>
</dbReference>
<dbReference type="SUPFAM" id="SSF46689">
    <property type="entry name" value="Homeodomain-like"/>
    <property type="match status" value="1"/>
</dbReference>
<dbReference type="InterPro" id="IPR009057">
    <property type="entry name" value="Homeodomain-like_sf"/>
</dbReference>
<name>A0A4R1QYC9_9FIRM</name>
<protein>
    <submittedName>
        <fullName evidence="2">Mor transcription activator family protein</fullName>
    </submittedName>
</protein>
<dbReference type="Proteomes" id="UP000295718">
    <property type="component" value="Unassembled WGS sequence"/>
</dbReference>
<dbReference type="InterPro" id="IPR014875">
    <property type="entry name" value="Mor_transcription_activator"/>
</dbReference>
<evidence type="ECO:0000313" key="3">
    <source>
        <dbReference type="Proteomes" id="UP000295718"/>
    </source>
</evidence>
<feature type="domain" description="Mor transcription activator" evidence="1">
    <location>
        <begin position="12"/>
        <end position="83"/>
    </location>
</feature>
<dbReference type="PANTHER" id="PTHR37812">
    <property type="entry name" value="MU-LIKE PROPHAGE FLUMU PROTEIN C"/>
    <property type="match status" value="1"/>
</dbReference>
<accession>A0A4R1QYC9</accession>
<dbReference type="InterPro" id="IPR049739">
    <property type="entry name" value="YraL-like"/>
</dbReference>
<evidence type="ECO:0000313" key="2">
    <source>
        <dbReference type="EMBL" id="TCL58044.1"/>
    </source>
</evidence>
<evidence type="ECO:0000259" key="1">
    <source>
        <dbReference type="Pfam" id="PF08765"/>
    </source>
</evidence>
<dbReference type="AlphaFoldDB" id="A0A4R1QYC9"/>
<organism evidence="2 3">
    <name type="scientific">Kineothrix alysoides</name>
    <dbReference type="NCBI Taxonomy" id="1469948"/>
    <lineage>
        <taxon>Bacteria</taxon>
        <taxon>Bacillati</taxon>
        <taxon>Bacillota</taxon>
        <taxon>Clostridia</taxon>
        <taxon>Lachnospirales</taxon>
        <taxon>Lachnospiraceae</taxon>
        <taxon>Kineothrix</taxon>
    </lineage>
</organism>
<sequence>MKYKNAQDILPDKLLKELQTYVSGETLYIPNTESKKQWGESSGARSYYKQRNAQIREKYMQGGTLEELAKEYNLSIDSIRKIIY</sequence>
<dbReference type="PANTHER" id="PTHR37812:SF1">
    <property type="entry name" value="MU-LIKE PROPHAGE FLUMU PROTEIN C"/>
    <property type="match status" value="1"/>
</dbReference>